<feature type="transmembrane region" description="Helical" evidence="2">
    <location>
        <begin position="29"/>
        <end position="46"/>
    </location>
</feature>
<feature type="region of interest" description="Disordered" evidence="1">
    <location>
        <begin position="1"/>
        <end position="21"/>
    </location>
</feature>
<comment type="caution">
    <text evidence="3">The sequence shown here is derived from an EMBL/GenBank/DDBJ whole genome shotgun (WGS) entry which is preliminary data.</text>
</comment>
<dbReference type="OrthoDB" id="2779451at2759"/>
<organism evidence="3 4">
    <name type="scientific">Hermanssonia centrifuga</name>
    <dbReference type="NCBI Taxonomy" id="98765"/>
    <lineage>
        <taxon>Eukaryota</taxon>
        <taxon>Fungi</taxon>
        <taxon>Dikarya</taxon>
        <taxon>Basidiomycota</taxon>
        <taxon>Agaricomycotina</taxon>
        <taxon>Agaricomycetes</taxon>
        <taxon>Polyporales</taxon>
        <taxon>Meruliaceae</taxon>
        <taxon>Hermanssonia</taxon>
    </lineage>
</organism>
<dbReference type="AlphaFoldDB" id="A0A2R6NR79"/>
<keyword evidence="2" id="KW-1133">Transmembrane helix</keyword>
<keyword evidence="4" id="KW-1185">Reference proteome</keyword>
<sequence>MAFPRELEEQASNPRVACMSPKRNYPNPFLFVGISLLSYGAFWLLLQHRQATYPASKQPRQADSPLIPPIHRDDPSNTRQRS</sequence>
<protein>
    <submittedName>
        <fullName evidence="3">Uncharacterized protein</fullName>
    </submittedName>
</protein>
<accession>A0A2R6NR79</accession>
<evidence type="ECO:0000313" key="3">
    <source>
        <dbReference type="EMBL" id="PSR75124.1"/>
    </source>
</evidence>
<keyword evidence="2" id="KW-0472">Membrane</keyword>
<dbReference type="Proteomes" id="UP000186601">
    <property type="component" value="Unassembled WGS sequence"/>
</dbReference>
<evidence type="ECO:0000256" key="1">
    <source>
        <dbReference type="SAM" id="MobiDB-lite"/>
    </source>
</evidence>
<dbReference type="EMBL" id="MLYV02000925">
    <property type="protein sequence ID" value="PSR75124.1"/>
    <property type="molecule type" value="Genomic_DNA"/>
</dbReference>
<feature type="region of interest" description="Disordered" evidence="1">
    <location>
        <begin position="54"/>
        <end position="82"/>
    </location>
</feature>
<gene>
    <name evidence="3" type="ORF">PHLCEN_2v9309</name>
</gene>
<name>A0A2R6NR79_9APHY</name>
<proteinExistence type="predicted"/>
<evidence type="ECO:0000256" key="2">
    <source>
        <dbReference type="SAM" id="Phobius"/>
    </source>
</evidence>
<reference evidence="3 4" key="1">
    <citation type="submission" date="2018-02" db="EMBL/GenBank/DDBJ databases">
        <title>Genome sequence of the basidiomycete white-rot fungus Phlebia centrifuga.</title>
        <authorList>
            <person name="Granchi Z."/>
            <person name="Peng M."/>
            <person name="de Vries R.P."/>
            <person name="Hilden K."/>
            <person name="Makela M.R."/>
            <person name="Grigoriev I."/>
            <person name="Riley R."/>
        </authorList>
    </citation>
    <scope>NUCLEOTIDE SEQUENCE [LARGE SCALE GENOMIC DNA]</scope>
    <source>
        <strain evidence="3 4">FBCC195</strain>
    </source>
</reference>
<keyword evidence="2" id="KW-0812">Transmembrane</keyword>
<evidence type="ECO:0000313" key="4">
    <source>
        <dbReference type="Proteomes" id="UP000186601"/>
    </source>
</evidence>